<comment type="caution">
    <text evidence="3">The sequence shown here is derived from an EMBL/GenBank/DDBJ whole genome shotgun (WGS) entry which is preliminary data.</text>
</comment>
<organism evidence="3 4">
    <name type="scientific">Aquabacterium lacunae</name>
    <dbReference type="NCBI Taxonomy" id="2528630"/>
    <lineage>
        <taxon>Bacteria</taxon>
        <taxon>Pseudomonadati</taxon>
        <taxon>Pseudomonadota</taxon>
        <taxon>Betaproteobacteria</taxon>
        <taxon>Burkholderiales</taxon>
        <taxon>Aquabacterium</taxon>
    </lineage>
</organism>
<keyword evidence="4" id="KW-1185">Reference proteome</keyword>
<feature type="transmembrane region" description="Helical" evidence="1">
    <location>
        <begin position="12"/>
        <end position="35"/>
    </location>
</feature>
<evidence type="ECO:0000313" key="4">
    <source>
        <dbReference type="Proteomes" id="UP000292120"/>
    </source>
</evidence>
<dbReference type="PANTHER" id="PTHR10983:SF16">
    <property type="entry name" value="LYSOCARDIOLIPIN ACYLTRANSFERASE 1"/>
    <property type="match status" value="1"/>
</dbReference>
<dbReference type="SMART" id="SM00563">
    <property type="entry name" value="PlsC"/>
    <property type="match status" value="1"/>
</dbReference>
<protein>
    <submittedName>
        <fullName evidence="3">Acyltransferase</fullName>
    </submittedName>
</protein>
<dbReference type="NCBIfam" id="NF010621">
    <property type="entry name" value="PRK14014.1"/>
    <property type="match status" value="1"/>
</dbReference>
<feature type="domain" description="Phospholipid/glycerol acyltransferase" evidence="2">
    <location>
        <begin position="89"/>
        <end position="224"/>
    </location>
</feature>
<evidence type="ECO:0000313" key="3">
    <source>
        <dbReference type="EMBL" id="TBO30056.1"/>
    </source>
</evidence>
<proteinExistence type="predicted"/>
<dbReference type="GO" id="GO:0016746">
    <property type="term" value="F:acyltransferase activity"/>
    <property type="evidence" value="ECO:0007669"/>
    <property type="project" value="UniProtKB-KW"/>
</dbReference>
<dbReference type="SUPFAM" id="SSF69593">
    <property type="entry name" value="Glycerol-3-phosphate (1)-acyltransferase"/>
    <property type="match status" value="1"/>
</dbReference>
<dbReference type="CDD" id="cd07990">
    <property type="entry name" value="LPLAT_LCLAT1-like"/>
    <property type="match status" value="1"/>
</dbReference>
<keyword evidence="1" id="KW-0812">Transmembrane</keyword>
<dbReference type="EMBL" id="SIXI01000004">
    <property type="protein sequence ID" value="TBO30056.1"/>
    <property type="molecule type" value="Genomic_DNA"/>
</dbReference>
<keyword evidence="3" id="KW-0808">Transferase</keyword>
<dbReference type="OrthoDB" id="319710at2"/>
<evidence type="ECO:0000259" key="2">
    <source>
        <dbReference type="SMART" id="SM00563"/>
    </source>
</evidence>
<keyword evidence="1" id="KW-1133">Transmembrane helix</keyword>
<dbReference type="RefSeq" id="WP_130968050.1">
    <property type="nucleotide sequence ID" value="NZ_SIXI01000004.1"/>
</dbReference>
<sequence>MSNPIVSTVKGVLASVVLLVNIATVFSLLFPLALIKMVLPFTAVRKVIDSVLNALAEWWIAVNTAWMKAVNGTPWEVSGLEGFKPRGWYLVNANHQSWVDILVLQRVFNRRIPLLKFFLKRELLYVPIMGLAWWALDFPFMRRKGGKTAAKDIETARKSCEKFRVIPTSVISFAEGTRYTRAKHDQQKSPYKTLLKPKTGGLGMALETIGPQFDALVDVTIDYPDGVPTFWDLLTGRVSRVRVDVRQVQIPAALSNVDDASVGAYRNQLQAWVNEQWQRKDELLLRWRQGRA</sequence>
<keyword evidence="3" id="KW-0012">Acyltransferase</keyword>
<reference evidence="3 4" key="1">
    <citation type="submission" date="2019-02" db="EMBL/GenBank/DDBJ databases">
        <title>Aquabacterium sp. strain KMB7.</title>
        <authorList>
            <person name="Chen W.-M."/>
        </authorList>
    </citation>
    <scope>NUCLEOTIDE SEQUENCE [LARGE SCALE GENOMIC DNA]</scope>
    <source>
        <strain evidence="3 4">KMB7</strain>
    </source>
</reference>
<name>A0A4Q9GXD9_9BURK</name>
<dbReference type="PANTHER" id="PTHR10983">
    <property type="entry name" value="1-ACYLGLYCEROL-3-PHOSPHATE ACYLTRANSFERASE-RELATED"/>
    <property type="match status" value="1"/>
</dbReference>
<evidence type="ECO:0000256" key="1">
    <source>
        <dbReference type="SAM" id="Phobius"/>
    </source>
</evidence>
<keyword evidence="1" id="KW-0472">Membrane</keyword>
<dbReference type="Pfam" id="PF01553">
    <property type="entry name" value="Acyltransferase"/>
    <property type="match status" value="1"/>
</dbReference>
<dbReference type="Proteomes" id="UP000292120">
    <property type="component" value="Unassembled WGS sequence"/>
</dbReference>
<dbReference type="InterPro" id="IPR002123">
    <property type="entry name" value="Plipid/glycerol_acylTrfase"/>
</dbReference>
<accession>A0A4Q9GXD9</accession>
<gene>
    <name evidence="3" type="ORF">EYS42_10090</name>
</gene>
<dbReference type="AlphaFoldDB" id="A0A4Q9GXD9"/>